<evidence type="ECO:0000256" key="4">
    <source>
        <dbReference type="ARBA" id="ARBA00022475"/>
    </source>
</evidence>
<evidence type="ECO:0000256" key="1">
    <source>
        <dbReference type="ARBA" id="ARBA00004651"/>
    </source>
</evidence>
<evidence type="ECO:0000256" key="5">
    <source>
        <dbReference type="ARBA" id="ARBA00022692"/>
    </source>
</evidence>
<evidence type="ECO:0000256" key="8">
    <source>
        <dbReference type="SAM" id="Phobius"/>
    </source>
</evidence>
<evidence type="ECO:0000313" key="9">
    <source>
        <dbReference type="EMBL" id="NBH62059.1"/>
    </source>
</evidence>
<name>A0A845QJK0_9FIRM</name>
<evidence type="ECO:0000256" key="6">
    <source>
        <dbReference type="ARBA" id="ARBA00022989"/>
    </source>
</evidence>
<dbReference type="PANTHER" id="PTHR21716:SF53">
    <property type="entry name" value="PERMEASE PERM-RELATED"/>
    <property type="match status" value="1"/>
</dbReference>
<dbReference type="AlphaFoldDB" id="A0A845QJK0"/>
<accession>A0A845QJK0</accession>
<proteinExistence type="inferred from homology"/>
<reference evidence="9 10" key="1">
    <citation type="submission" date="2018-08" db="EMBL/GenBank/DDBJ databases">
        <title>Murine metabolic-syndrome-specific gut microbial biobank.</title>
        <authorList>
            <person name="Liu C."/>
        </authorList>
    </citation>
    <scope>NUCLEOTIDE SEQUENCE [LARGE SCALE GENOMIC DNA]</scope>
    <source>
        <strain evidence="9 10">28</strain>
    </source>
</reference>
<feature type="transmembrane region" description="Helical" evidence="8">
    <location>
        <begin position="12"/>
        <end position="33"/>
    </location>
</feature>
<dbReference type="GO" id="GO:0005886">
    <property type="term" value="C:plasma membrane"/>
    <property type="evidence" value="ECO:0007669"/>
    <property type="project" value="UniProtKB-SubCell"/>
</dbReference>
<dbReference type="RefSeq" id="WP_160202341.1">
    <property type="nucleotide sequence ID" value="NZ_QXWK01000018.1"/>
</dbReference>
<evidence type="ECO:0000256" key="3">
    <source>
        <dbReference type="ARBA" id="ARBA00022448"/>
    </source>
</evidence>
<keyword evidence="5 8" id="KW-0812">Transmembrane</keyword>
<gene>
    <name evidence="9" type="ORF">D0435_10390</name>
</gene>
<keyword evidence="4" id="KW-1003">Cell membrane</keyword>
<dbReference type="InterPro" id="IPR002549">
    <property type="entry name" value="AI-2E-like"/>
</dbReference>
<evidence type="ECO:0000313" key="10">
    <source>
        <dbReference type="Proteomes" id="UP000446866"/>
    </source>
</evidence>
<feature type="transmembrane region" description="Helical" evidence="8">
    <location>
        <begin position="295"/>
        <end position="323"/>
    </location>
</feature>
<organism evidence="9 10">
    <name type="scientific">Anaerotruncus colihominis</name>
    <dbReference type="NCBI Taxonomy" id="169435"/>
    <lineage>
        <taxon>Bacteria</taxon>
        <taxon>Bacillati</taxon>
        <taxon>Bacillota</taxon>
        <taxon>Clostridia</taxon>
        <taxon>Eubacteriales</taxon>
        <taxon>Oscillospiraceae</taxon>
        <taxon>Anaerotruncus</taxon>
    </lineage>
</organism>
<feature type="transmembrane region" description="Helical" evidence="8">
    <location>
        <begin position="188"/>
        <end position="209"/>
    </location>
</feature>
<evidence type="ECO:0000256" key="7">
    <source>
        <dbReference type="ARBA" id="ARBA00023136"/>
    </source>
</evidence>
<feature type="transmembrane region" description="Helical" evidence="8">
    <location>
        <begin position="358"/>
        <end position="377"/>
    </location>
</feature>
<comment type="similarity">
    <text evidence="2">Belongs to the autoinducer-2 exporter (AI-2E) (TC 2.A.86) family.</text>
</comment>
<sequence>MKERFQSHYAKLGLTIFASGAALIVLFECIIHLDSIREAWSEVTSILFPFIFGLVVAYLLCPIYNAVVRRVYRVSACRFREKKTAFRLARVVGTLVSLFVFFGVVGGLFAMVLPETIRSIVGLVQEAPDKFNDLILWIENTFTAERFPELAGTAEAILSRARDSFMTWTEAEFLPRIGEYMTQISQGVIVTVRTLMDMFIGVIICVYFLNSKEQFKAQTKKLIAATMSRKQGQELQEFANFCNKTFGGFINGKLIDSLIIGILCFILMTIFGLPYTVLVSTIVGVTNIIPFFGPFIGAVPSAVIICFSSPMQALYFLLLILALQQFDGNILGPKILGGTTGLASFWVLFAILMGGGLFGFVGMVLGVPVCAIVFYYLNQYLRKRLIRKSMPADTVDYQDFNKYDINRKDVL</sequence>
<comment type="caution">
    <text evidence="9">The sequence shown here is derived from an EMBL/GenBank/DDBJ whole genome shotgun (WGS) entry which is preliminary data.</text>
</comment>
<dbReference type="Pfam" id="PF01594">
    <property type="entry name" value="AI-2E_transport"/>
    <property type="match status" value="1"/>
</dbReference>
<keyword evidence="6 8" id="KW-1133">Transmembrane helix</keyword>
<comment type="subcellular location">
    <subcellularLocation>
        <location evidence="1">Cell membrane</location>
        <topology evidence="1">Multi-pass membrane protein</topology>
    </subcellularLocation>
</comment>
<feature type="transmembrane region" description="Helical" evidence="8">
    <location>
        <begin position="88"/>
        <end position="113"/>
    </location>
</feature>
<dbReference type="Proteomes" id="UP000446866">
    <property type="component" value="Unassembled WGS sequence"/>
</dbReference>
<dbReference type="GO" id="GO:0055085">
    <property type="term" value="P:transmembrane transport"/>
    <property type="evidence" value="ECO:0007669"/>
    <property type="project" value="TreeGrafter"/>
</dbReference>
<feature type="transmembrane region" description="Helical" evidence="8">
    <location>
        <begin position="254"/>
        <end position="275"/>
    </location>
</feature>
<feature type="transmembrane region" description="Helical" evidence="8">
    <location>
        <begin position="45"/>
        <end position="67"/>
    </location>
</feature>
<keyword evidence="10" id="KW-1185">Reference proteome</keyword>
<dbReference type="EMBL" id="QXWK01000018">
    <property type="protein sequence ID" value="NBH62059.1"/>
    <property type="molecule type" value="Genomic_DNA"/>
</dbReference>
<dbReference type="PANTHER" id="PTHR21716">
    <property type="entry name" value="TRANSMEMBRANE PROTEIN"/>
    <property type="match status" value="1"/>
</dbReference>
<feature type="transmembrane region" description="Helical" evidence="8">
    <location>
        <begin position="335"/>
        <end position="352"/>
    </location>
</feature>
<protein>
    <submittedName>
        <fullName evidence="9">AI-2E family transporter</fullName>
    </submittedName>
</protein>
<keyword evidence="7 8" id="KW-0472">Membrane</keyword>
<keyword evidence="3" id="KW-0813">Transport</keyword>
<evidence type="ECO:0000256" key="2">
    <source>
        <dbReference type="ARBA" id="ARBA00009773"/>
    </source>
</evidence>